<keyword evidence="1" id="KW-1133">Transmembrane helix</keyword>
<dbReference type="Proteomes" id="UP001059617">
    <property type="component" value="Chromosome"/>
</dbReference>
<protein>
    <submittedName>
        <fullName evidence="2">Glycoside hydrolase</fullName>
    </submittedName>
</protein>
<evidence type="ECO:0000313" key="2">
    <source>
        <dbReference type="EMBL" id="UWP83633.1"/>
    </source>
</evidence>
<accession>A0ABY5W0P7</accession>
<name>A0ABY5W0P7_9ACTN</name>
<keyword evidence="1" id="KW-0812">Transmembrane</keyword>
<reference evidence="2" key="1">
    <citation type="submission" date="2021-04" db="EMBL/GenBank/DDBJ databases">
        <authorList>
            <person name="Hartkoorn R.C."/>
            <person name="Beaudoing E."/>
            <person name="Hot D."/>
        </authorList>
    </citation>
    <scope>NUCLEOTIDE SEQUENCE</scope>
    <source>
        <strain evidence="2">NRRL B-16292</strain>
    </source>
</reference>
<proteinExistence type="predicted"/>
<reference evidence="2" key="2">
    <citation type="submission" date="2022-09" db="EMBL/GenBank/DDBJ databases">
        <title>Biosynthetic gene clusters of Dactylosporangioum fulvum.</title>
        <authorList>
            <person name="Caradec T."/>
        </authorList>
    </citation>
    <scope>NUCLEOTIDE SEQUENCE</scope>
    <source>
        <strain evidence="2">NRRL B-16292</strain>
    </source>
</reference>
<dbReference type="SUPFAM" id="SSF50939">
    <property type="entry name" value="Sialidases"/>
    <property type="match status" value="1"/>
</dbReference>
<dbReference type="GO" id="GO:0016787">
    <property type="term" value="F:hydrolase activity"/>
    <property type="evidence" value="ECO:0007669"/>
    <property type="project" value="UniProtKB-KW"/>
</dbReference>
<feature type="transmembrane region" description="Helical" evidence="1">
    <location>
        <begin position="39"/>
        <end position="61"/>
    </location>
</feature>
<dbReference type="RefSeq" id="WP_259861430.1">
    <property type="nucleotide sequence ID" value="NZ_BAAAST010000060.1"/>
</dbReference>
<evidence type="ECO:0000313" key="3">
    <source>
        <dbReference type="Proteomes" id="UP001059617"/>
    </source>
</evidence>
<dbReference type="CDD" id="cd15482">
    <property type="entry name" value="Sialidase_non-viral"/>
    <property type="match status" value="1"/>
</dbReference>
<dbReference type="Gene3D" id="2.130.10.10">
    <property type="entry name" value="YVTN repeat-like/Quinoprotein amine dehydrogenase"/>
    <property type="match status" value="1"/>
</dbReference>
<gene>
    <name evidence="2" type="ORF">Dfulv_05005</name>
</gene>
<keyword evidence="3" id="KW-1185">Reference proteome</keyword>
<dbReference type="InterPro" id="IPR036278">
    <property type="entry name" value="Sialidase_sf"/>
</dbReference>
<organism evidence="2 3">
    <name type="scientific">Dactylosporangium fulvum</name>
    <dbReference type="NCBI Taxonomy" id="53359"/>
    <lineage>
        <taxon>Bacteria</taxon>
        <taxon>Bacillati</taxon>
        <taxon>Actinomycetota</taxon>
        <taxon>Actinomycetes</taxon>
        <taxon>Micromonosporales</taxon>
        <taxon>Micromonosporaceae</taxon>
        <taxon>Dactylosporangium</taxon>
    </lineage>
</organism>
<keyword evidence="1" id="KW-0472">Membrane</keyword>
<evidence type="ECO:0000256" key="1">
    <source>
        <dbReference type="SAM" id="Phobius"/>
    </source>
</evidence>
<sequence length="433" mass="46329">MRPELDFRTLRTQVEAATWLPDFSALYRRAGRVRMRDRMAVVGALVGTLAVFAPVALAGVFGRPTPAVLGPNPDLADPWSVPPSTSVPATSRSTSTTTVRAAAGDLPDGVVAAVDVCMEAPQNRRCSLQVVMLREDSAERRTPFVLDALRQSPLDKLDRVELIRVSPTTFMLSGEVSGGSRTAVRFKLDEASAAPLPEQTATAPVIGPSERLPLSGTDRAVQLVQYGDLFGVRQNDGALSLLASQPPMARRTVVGGLSTAAGWWVTGADLRTGAPSVSVSRDQGRTWTARALDGPADLDVPTLATLDGRTAYAVVRHAKGIRLFRTTDGGLSWAESKTRIELPAPLNADNALKDRDFGALVRPDRSVLMWIQGNTETVYLESIDGEHFNVIAGPGGPLTTLDNGYATLGELAWVSQDARKWQEATLSATVLPN</sequence>
<dbReference type="InterPro" id="IPR015943">
    <property type="entry name" value="WD40/YVTN_repeat-like_dom_sf"/>
</dbReference>
<dbReference type="EMBL" id="CP073720">
    <property type="protein sequence ID" value="UWP83633.1"/>
    <property type="molecule type" value="Genomic_DNA"/>
</dbReference>
<keyword evidence="2" id="KW-0378">Hydrolase</keyword>